<keyword evidence="4" id="KW-1185">Reference proteome</keyword>
<dbReference type="Proteomes" id="UP000028073">
    <property type="component" value="Unassembled WGS sequence"/>
</dbReference>
<dbReference type="eggNOG" id="COG0596">
    <property type="taxonomic scope" value="Bacteria"/>
</dbReference>
<evidence type="ECO:0000313" key="3">
    <source>
        <dbReference type="EMBL" id="KEQ11309.1"/>
    </source>
</evidence>
<feature type="domain" description="AB hydrolase-1" evidence="1">
    <location>
        <begin position="8"/>
        <end position="250"/>
    </location>
</feature>
<dbReference type="SUPFAM" id="SSF53474">
    <property type="entry name" value="alpha/beta-Hydrolases"/>
    <property type="match status" value="1"/>
</dbReference>
<comment type="caution">
    <text evidence="3">The sequence shown here is derived from an EMBL/GenBank/DDBJ whole genome shotgun (WGS) entry which is preliminary data.</text>
</comment>
<dbReference type="InterPro" id="IPR000073">
    <property type="entry name" value="AB_hydrolase_1"/>
</dbReference>
<dbReference type="STRING" id="1137799.GZ78_29185"/>
<organism evidence="3 4">
    <name type="scientific">Endozoicomonas numazuensis</name>
    <dbReference type="NCBI Taxonomy" id="1137799"/>
    <lineage>
        <taxon>Bacteria</taxon>
        <taxon>Pseudomonadati</taxon>
        <taxon>Pseudomonadota</taxon>
        <taxon>Gammaproteobacteria</taxon>
        <taxon>Oceanospirillales</taxon>
        <taxon>Endozoicomonadaceae</taxon>
        <taxon>Endozoicomonas</taxon>
    </lineage>
</organism>
<proteinExistence type="predicted"/>
<name>A0A081MYN6_9GAMM</name>
<dbReference type="Pfam" id="PF12697">
    <property type="entry name" value="Abhydrolase_6"/>
    <property type="match status" value="1"/>
</dbReference>
<dbReference type="InterPro" id="IPR029058">
    <property type="entry name" value="AB_hydrolase_fold"/>
</dbReference>
<dbReference type="EMBL" id="JOKH01000020">
    <property type="protein sequence ID" value="KEQ11309.1"/>
    <property type="molecule type" value="Genomic_DNA"/>
</dbReference>
<dbReference type="AlphaFoldDB" id="A0A081MYN6"/>
<evidence type="ECO:0000259" key="1">
    <source>
        <dbReference type="Pfam" id="PF12697"/>
    </source>
</evidence>
<dbReference type="Gene3D" id="3.40.50.1820">
    <property type="entry name" value="alpha/beta hydrolase"/>
    <property type="match status" value="1"/>
</dbReference>
<evidence type="ECO:0000313" key="4">
    <source>
        <dbReference type="Proteomes" id="UP000028073"/>
    </source>
</evidence>
<sequence length="267" mass="30676">MSKDSIHFCHANGFPAPVYRQFLNPLEAQFRIQYLECHGHNPDYPVNNHWECLVDELIDQLERRYDQPVIGLGHSFGGVLTWFASRRRPDLYKAVILLDAPLMTPLDSGYIRLAKKLGIMGRITPSQRASERKAVWSERQEALDYFRSKTLFNQFDERCLEDYVDFGLDNRNESLSLKFDPAVEAAIFSNLPDRFPRAQKPGVPSSMVYGQSSDLLSRRRVLVHRYLTRLDMQSTPGGHLFPLEFPEAAAKSVLQMIERLTGEHYGA</sequence>
<evidence type="ECO:0000313" key="2">
    <source>
        <dbReference type="EMBL" id="KEQ11231.1"/>
    </source>
</evidence>
<gene>
    <name evidence="3" type="ORF">GZ78_29185</name>
    <name evidence="2" type="ORF">GZ78_29270</name>
</gene>
<dbReference type="EMBL" id="JOKH01000024">
    <property type="protein sequence ID" value="KEQ11231.1"/>
    <property type="molecule type" value="Genomic_DNA"/>
</dbReference>
<accession>A0A081MYN6</accession>
<protein>
    <recommendedName>
        <fullName evidence="1">AB hydrolase-1 domain-containing protein</fullName>
    </recommendedName>
</protein>
<reference evidence="3 4" key="1">
    <citation type="submission" date="2014-06" db="EMBL/GenBank/DDBJ databases">
        <title>Whole Genome Sequences of Three Symbiotic Endozoicomonas Bacteria.</title>
        <authorList>
            <person name="Neave M.J."/>
            <person name="Apprill A."/>
            <person name="Voolstra C.R."/>
        </authorList>
    </citation>
    <scope>NUCLEOTIDE SEQUENCE [LARGE SCALE GENOMIC DNA]</scope>
    <source>
        <strain evidence="3 4">DSM 25634</strain>
    </source>
</reference>